<reference evidence="1 2" key="1">
    <citation type="submission" date="2019-12" db="EMBL/GenBank/DDBJ databases">
        <title>The draft genomic sequence of strain Chitinophaga oryziterrae JCM 16595.</title>
        <authorList>
            <person name="Zhang X."/>
        </authorList>
    </citation>
    <scope>NUCLEOTIDE SEQUENCE [LARGE SCALE GENOMIC DNA]</scope>
    <source>
        <strain evidence="1 2">JCM 16595</strain>
    </source>
</reference>
<dbReference type="Proteomes" id="UP000468388">
    <property type="component" value="Unassembled WGS sequence"/>
</dbReference>
<protein>
    <submittedName>
        <fullName evidence="1">DUF3575 domain-containing protein</fullName>
    </submittedName>
</protein>
<dbReference type="EMBL" id="WRXO01000002">
    <property type="protein sequence ID" value="MVT41207.1"/>
    <property type="molecule type" value="Genomic_DNA"/>
</dbReference>
<evidence type="ECO:0000313" key="1">
    <source>
        <dbReference type="EMBL" id="MVT41207.1"/>
    </source>
</evidence>
<evidence type="ECO:0000313" key="2">
    <source>
        <dbReference type="Proteomes" id="UP000468388"/>
    </source>
</evidence>
<gene>
    <name evidence="1" type="ORF">GO495_11490</name>
</gene>
<proteinExistence type="predicted"/>
<name>A0A6N8J7J6_9BACT</name>
<sequence>MKKLLPIFCTIIFLANLSYGQRSRYPKEGQFPRKPGIMVSTNVLSLFDLEGGPTLGLEYRIALNWAVAVDATAILYTLPEVYSADEGAHTGYRIQPQIKYYFGGRRRSFRGYISLMAMYKDVHYDKTTSGGQYYNGTEYINIEPVPYTEHKKIIAGSFNIGMQKFLDDERHIFIEPYGGVGLRHKERTGRPYVEGAYDNSYNNDDGVFDLKDGMYPHLTWGLKFGVRF</sequence>
<organism evidence="1 2">
    <name type="scientific">Chitinophaga oryziterrae</name>
    <dbReference type="NCBI Taxonomy" id="1031224"/>
    <lineage>
        <taxon>Bacteria</taxon>
        <taxon>Pseudomonadati</taxon>
        <taxon>Bacteroidota</taxon>
        <taxon>Chitinophagia</taxon>
        <taxon>Chitinophagales</taxon>
        <taxon>Chitinophagaceae</taxon>
        <taxon>Chitinophaga</taxon>
    </lineage>
</organism>
<dbReference type="RefSeq" id="WP_157299815.1">
    <property type="nucleotide sequence ID" value="NZ_BAAAZB010000007.1"/>
</dbReference>
<dbReference type="OrthoDB" id="648925at2"/>
<accession>A0A6N8J7J6</accession>
<comment type="caution">
    <text evidence="1">The sequence shown here is derived from an EMBL/GenBank/DDBJ whole genome shotgun (WGS) entry which is preliminary data.</text>
</comment>
<dbReference type="AlphaFoldDB" id="A0A6N8J7J6"/>
<keyword evidence="2" id="KW-1185">Reference proteome</keyword>